<comment type="caution">
    <text evidence="1">The sequence shown here is derived from an EMBL/GenBank/DDBJ whole genome shotgun (WGS) entry which is preliminary data.</text>
</comment>
<protein>
    <submittedName>
        <fullName evidence="1">Uncharacterized protein</fullName>
    </submittedName>
</protein>
<dbReference type="Proteomes" id="UP000187203">
    <property type="component" value="Unassembled WGS sequence"/>
</dbReference>
<organism evidence="1 2">
    <name type="scientific">Corchorus olitorius</name>
    <dbReference type="NCBI Taxonomy" id="93759"/>
    <lineage>
        <taxon>Eukaryota</taxon>
        <taxon>Viridiplantae</taxon>
        <taxon>Streptophyta</taxon>
        <taxon>Embryophyta</taxon>
        <taxon>Tracheophyta</taxon>
        <taxon>Spermatophyta</taxon>
        <taxon>Magnoliopsida</taxon>
        <taxon>eudicotyledons</taxon>
        <taxon>Gunneridae</taxon>
        <taxon>Pentapetalae</taxon>
        <taxon>rosids</taxon>
        <taxon>malvids</taxon>
        <taxon>Malvales</taxon>
        <taxon>Malvaceae</taxon>
        <taxon>Grewioideae</taxon>
        <taxon>Apeibeae</taxon>
        <taxon>Corchorus</taxon>
    </lineage>
</organism>
<dbReference type="EMBL" id="AWUE01023101">
    <property type="protein sequence ID" value="OMO54920.1"/>
    <property type="molecule type" value="Genomic_DNA"/>
</dbReference>
<accession>A0A1R3GA88</accession>
<name>A0A1R3GA88_9ROSI</name>
<sequence length="84" mass="9312">MVKPKLYGGVGTNRAILTKWTRRFGNEMIAYGRLLLRHAMVGLLIASSLCLIEAASLLESGKTSLPPSLLRMLILRLFVLAWLS</sequence>
<evidence type="ECO:0000313" key="2">
    <source>
        <dbReference type="Proteomes" id="UP000187203"/>
    </source>
</evidence>
<proteinExistence type="predicted"/>
<reference evidence="2" key="1">
    <citation type="submission" date="2013-09" db="EMBL/GenBank/DDBJ databases">
        <title>Corchorus olitorius genome sequencing.</title>
        <authorList>
            <person name="Alam M."/>
            <person name="Haque M.S."/>
            <person name="Islam M.S."/>
            <person name="Emdad E.M."/>
            <person name="Islam M.M."/>
            <person name="Ahmed B."/>
            <person name="Halim A."/>
            <person name="Hossen Q.M.M."/>
            <person name="Hossain M.Z."/>
            <person name="Ahmed R."/>
            <person name="Khan M.M."/>
            <person name="Islam R."/>
            <person name="Rashid M.M."/>
            <person name="Khan S.A."/>
            <person name="Rahman M.S."/>
            <person name="Alam M."/>
            <person name="Yahiya A.S."/>
            <person name="Khan M.S."/>
            <person name="Azam M.S."/>
            <person name="Haque T."/>
            <person name="Lashkar M.Z.H."/>
            <person name="Akhand A.I."/>
            <person name="Morshed G."/>
            <person name="Roy S."/>
            <person name="Uddin K.S."/>
            <person name="Rabeya T."/>
            <person name="Hossain A.S."/>
            <person name="Chowdhury A."/>
            <person name="Snigdha A.R."/>
            <person name="Mortoza M.S."/>
            <person name="Matin S.A."/>
            <person name="Hoque S.M.E."/>
            <person name="Islam M.K."/>
            <person name="Roy D.K."/>
            <person name="Haider R."/>
            <person name="Moosa M.M."/>
            <person name="Elias S.M."/>
            <person name="Hasan A.M."/>
            <person name="Jahan S."/>
            <person name="Shafiuddin M."/>
            <person name="Mahmood N."/>
            <person name="Shommy N.S."/>
        </authorList>
    </citation>
    <scope>NUCLEOTIDE SEQUENCE [LARGE SCALE GENOMIC DNA]</scope>
    <source>
        <strain evidence="2">cv. O-4</strain>
    </source>
</reference>
<keyword evidence="2" id="KW-1185">Reference proteome</keyword>
<gene>
    <name evidence="1" type="ORF">COLO4_36308</name>
</gene>
<evidence type="ECO:0000313" key="1">
    <source>
        <dbReference type="EMBL" id="OMO54920.1"/>
    </source>
</evidence>
<dbReference type="AlphaFoldDB" id="A0A1R3GA88"/>